<dbReference type="InterPro" id="IPR005829">
    <property type="entry name" value="Sugar_transporter_CS"/>
</dbReference>
<feature type="transmembrane region" description="Helical" evidence="7">
    <location>
        <begin position="362"/>
        <end position="389"/>
    </location>
</feature>
<accession>A0ABP8DF01</accession>
<feature type="transmembrane region" description="Helical" evidence="7">
    <location>
        <begin position="205"/>
        <end position="222"/>
    </location>
</feature>
<feature type="transmembrane region" description="Helical" evidence="7">
    <location>
        <begin position="85"/>
        <end position="104"/>
    </location>
</feature>
<dbReference type="Proteomes" id="UP001500620">
    <property type="component" value="Unassembled WGS sequence"/>
</dbReference>
<evidence type="ECO:0000256" key="6">
    <source>
        <dbReference type="ARBA" id="ARBA00023136"/>
    </source>
</evidence>
<feature type="transmembrane region" description="Helical" evidence="7">
    <location>
        <begin position="21"/>
        <end position="42"/>
    </location>
</feature>
<feature type="transmembrane region" description="Helical" evidence="7">
    <location>
        <begin position="145"/>
        <end position="166"/>
    </location>
</feature>
<feature type="transmembrane region" description="Helical" evidence="7">
    <location>
        <begin position="304"/>
        <end position="325"/>
    </location>
</feature>
<feature type="transmembrane region" description="Helical" evidence="7">
    <location>
        <begin position="54"/>
        <end position="73"/>
    </location>
</feature>
<evidence type="ECO:0000256" key="5">
    <source>
        <dbReference type="ARBA" id="ARBA00022989"/>
    </source>
</evidence>
<evidence type="ECO:0000256" key="1">
    <source>
        <dbReference type="ARBA" id="ARBA00004651"/>
    </source>
</evidence>
<dbReference type="CDD" id="cd17321">
    <property type="entry name" value="MFS_MMR_MDR_like"/>
    <property type="match status" value="1"/>
</dbReference>
<sequence length="451" mass="45523">MSATTAPAPPAAGRRLGVATWVIAVARFIVVLDGTIMIVALPSIERSLHLSPSGLNWVINAYALTFGGLMLAAGRAADVLGRRRVFRVGLALFGIASLLGGLAPGGGWLVALRAVQGVGAAIATPGALSLLVSTFPEGQPRTRALGLYGAMTGLASVLGLLLGGVLTTYAGWRWVLFVNVPVVAALLLGTATLHDGNRDRGRFDLAGGASATLGVGALVFAINRVGERGWSDPIVLGVLAFAVVLLAAFVAIQRTAALPMIPRDVVANRARAGANAVTLIMSAGSFATYYFLTLYMQQELGYSALRTGLLYLPFAIGFGLAAGAIGPQLLRRASPRIALAAALLLAAAGTAWFCLLTPDRNILAVLVPASLVTGMGLGATAVVATGIGVRGIDDSEAGIGSALLTAGSQVGGAIGLATLATVATTTSYTTGFAVAVALYLVAALVGALTAG</sequence>
<comment type="subcellular location">
    <subcellularLocation>
        <location evidence="1">Cell membrane</location>
        <topology evidence="1">Multi-pass membrane protein</topology>
    </subcellularLocation>
</comment>
<organism evidence="9 10">
    <name type="scientific">Dactylosporangium darangshiense</name>
    <dbReference type="NCBI Taxonomy" id="579108"/>
    <lineage>
        <taxon>Bacteria</taxon>
        <taxon>Bacillati</taxon>
        <taxon>Actinomycetota</taxon>
        <taxon>Actinomycetes</taxon>
        <taxon>Micromonosporales</taxon>
        <taxon>Micromonosporaceae</taxon>
        <taxon>Dactylosporangium</taxon>
    </lineage>
</organism>
<keyword evidence="5 7" id="KW-1133">Transmembrane helix</keyword>
<keyword evidence="10" id="KW-1185">Reference proteome</keyword>
<keyword evidence="3" id="KW-1003">Cell membrane</keyword>
<evidence type="ECO:0000313" key="10">
    <source>
        <dbReference type="Proteomes" id="UP001500620"/>
    </source>
</evidence>
<evidence type="ECO:0000313" key="9">
    <source>
        <dbReference type="EMBL" id="GAA4254399.1"/>
    </source>
</evidence>
<dbReference type="PROSITE" id="PS00216">
    <property type="entry name" value="SUGAR_TRANSPORT_1"/>
    <property type="match status" value="1"/>
</dbReference>
<keyword evidence="2" id="KW-0813">Transport</keyword>
<keyword evidence="6 7" id="KW-0472">Membrane</keyword>
<dbReference type="Gene3D" id="1.20.1250.20">
    <property type="entry name" value="MFS general substrate transporter like domains"/>
    <property type="match status" value="1"/>
</dbReference>
<feature type="transmembrane region" description="Helical" evidence="7">
    <location>
        <begin position="337"/>
        <end position="356"/>
    </location>
</feature>
<feature type="transmembrane region" description="Helical" evidence="7">
    <location>
        <begin position="272"/>
        <end position="292"/>
    </location>
</feature>
<evidence type="ECO:0000256" key="4">
    <source>
        <dbReference type="ARBA" id="ARBA00022692"/>
    </source>
</evidence>
<reference evidence="10" key="1">
    <citation type="journal article" date="2019" name="Int. J. Syst. Evol. Microbiol.">
        <title>The Global Catalogue of Microorganisms (GCM) 10K type strain sequencing project: providing services to taxonomists for standard genome sequencing and annotation.</title>
        <authorList>
            <consortium name="The Broad Institute Genomics Platform"/>
            <consortium name="The Broad Institute Genome Sequencing Center for Infectious Disease"/>
            <person name="Wu L."/>
            <person name="Ma J."/>
        </authorList>
    </citation>
    <scope>NUCLEOTIDE SEQUENCE [LARGE SCALE GENOMIC DNA]</scope>
    <source>
        <strain evidence="10">JCM 17441</strain>
    </source>
</reference>
<feature type="transmembrane region" description="Helical" evidence="7">
    <location>
        <begin position="428"/>
        <end position="450"/>
    </location>
</feature>
<gene>
    <name evidence="9" type="ORF">GCM10022255_058940</name>
</gene>
<dbReference type="EMBL" id="BAABAT010000018">
    <property type="protein sequence ID" value="GAA4254399.1"/>
    <property type="molecule type" value="Genomic_DNA"/>
</dbReference>
<dbReference type="Pfam" id="PF07690">
    <property type="entry name" value="MFS_1"/>
    <property type="match status" value="1"/>
</dbReference>
<name>A0ABP8DF01_9ACTN</name>
<dbReference type="PANTHER" id="PTHR42718:SF46">
    <property type="entry name" value="BLR6921 PROTEIN"/>
    <property type="match status" value="1"/>
</dbReference>
<evidence type="ECO:0000256" key="3">
    <source>
        <dbReference type="ARBA" id="ARBA00022475"/>
    </source>
</evidence>
<dbReference type="PANTHER" id="PTHR42718">
    <property type="entry name" value="MAJOR FACILITATOR SUPERFAMILY MULTIDRUG TRANSPORTER MFSC"/>
    <property type="match status" value="1"/>
</dbReference>
<proteinExistence type="predicted"/>
<evidence type="ECO:0000256" key="7">
    <source>
        <dbReference type="SAM" id="Phobius"/>
    </source>
</evidence>
<dbReference type="InterPro" id="IPR011701">
    <property type="entry name" value="MFS"/>
</dbReference>
<feature type="transmembrane region" description="Helical" evidence="7">
    <location>
        <begin position="234"/>
        <end position="252"/>
    </location>
</feature>
<dbReference type="InterPro" id="IPR020846">
    <property type="entry name" value="MFS_dom"/>
</dbReference>
<protein>
    <submittedName>
        <fullName evidence="9">MFS transporter</fullName>
    </submittedName>
</protein>
<feature type="transmembrane region" description="Helical" evidence="7">
    <location>
        <begin position="172"/>
        <end position="193"/>
    </location>
</feature>
<evidence type="ECO:0000256" key="2">
    <source>
        <dbReference type="ARBA" id="ARBA00022448"/>
    </source>
</evidence>
<feature type="domain" description="Major facilitator superfamily (MFS) profile" evidence="8">
    <location>
        <begin position="19"/>
        <end position="451"/>
    </location>
</feature>
<comment type="caution">
    <text evidence="9">The sequence shown here is derived from an EMBL/GenBank/DDBJ whole genome shotgun (WGS) entry which is preliminary data.</text>
</comment>
<feature type="transmembrane region" description="Helical" evidence="7">
    <location>
        <begin position="401"/>
        <end position="422"/>
    </location>
</feature>
<keyword evidence="4 7" id="KW-0812">Transmembrane</keyword>
<dbReference type="Gene3D" id="1.20.1720.10">
    <property type="entry name" value="Multidrug resistance protein D"/>
    <property type="match status" value="1"/>
</dbReference>
<dbReference type="SUPFAM" id="SSF103473">
    <property type="entry name" value="MFS general substrate transporter"/>
    <property type="match status" value="1"/>
</dbReference>
<dbReference type="PROSITE" id="PS50850">
    <property type="entry name" value="MFS"/>
    <property type="match status" value="1"/>
</dbReference>
<dbReference type="RefSeq" id="WP_345131426.1">
    <property type="nucleotide sequence ID" value="NZ_BAABAT010000018.1"/>
</dbReference>
<dbReference type="InterPro" id="IPR036259">
    <property type="entry name" value="MFS_trans_sf"/>
</dbReference>
<evidence type="ECO:0000259" key="8">
    <source>
        <dbReference type="PROSITE" id="PS50850"/>
    </source>
</evidence>